<evidence type="ECO:0000259" key="3">
    <source>
        <dbReference type="Pfam" id="PF02720"/>
    </source>
</evidence>
<dbReference type="Gene3D" id="1.10.30.50">
    <property type="match status" value="1"/>
</dbReference>
<proteinExistence type="predicted"/>
<protein>
    <submittedName>
        <fullName evidence="4">DUF222 domain-containing protein</fullName>
    </submittedName>
</protein>
<keyword evidence="1" id="KW-0175">Coiled coil</keyword>
<evidence type="ECO:0000313" key="4">
    <source>
        <dbReference type="EMBL" id="MTB95040.1"/>
    </source>
</evidence>
<feature type="domain" description="DUF222" evidence="3">
    <location>
        <begin position="146"/>
        <end position="456"/>
    </location>
</feature>
<feature type="compositionally biased region" description="Basic and acidic residues" evidence="2">
    <location>
        <begin position="343"/>
        <end position="360"/>
    </location>
</feature>
<evidence type="ECO:0000256" key="1">
    <source>
        <dbReference type="SAM" id="Coils"/>
    </source>
</evidence>
<feature type="coiled-coil region" evidence="1">
    <location>
        <begin position="144"/>
        <end position="171"/>
    </location>
</feature>
<keyword evidence="5" id="KW-1185">Reference proteome</keyword>
<dbReference type="AlphaFoldDB" id="A0A6I3J9Y3"/>
<organism evidence="4 5">
    <name type="scientific">Nocardioides marmotae</name>
    <dbReference type="NCBI Taxonomy" id="2663857"/>
    <lineage>
        <taxon>Bacteria</taxon>
        <taxon>Bacillati</taxon>
        <taxon>Actinomycetota</taxon>
        <taxon>Actinomycetes</taxon>
        <taxon>Propionibacteriales</taxon>
        <taxon>Nocardioidaceae</taxon>
        <taxon>Nocardioides</taxon>
    </lineage>
</organism>
<reference evidence="4 5" key="1">
    <citation type="submission" date="2019-10" db="EMBL/GenBank/DDBJ databases">
        <title>Nocardioides novel species isolated from the excrement of Marmot.</title>
        <authorList>
            <person name="Zhang G."/>
        </authorList>
    </citation>
    <scope>NUCLEOTIDE SEQUENCE [LARGE SCALE GENOMIC DNA]</scope>
    <source>
        <strain evidence="5">zg-579</strain>
    </source>
</reference>
<name>A0A6I3J9Y3_9ACTN</name>
<dbReference type="EMBL" id="WLCI01000008">
    <property type="protein sequence ID" value="MTB95040.1"/>
    <property type="molecule type" value="Genomic_DNA"/>
</dbReference>
<evidence type="ECO:0000313" key="5">
    <source>
        <dbReference type="Proteomes" id="UP000433406"/>
    </source>
</evidence>
<gene>
    <name evidence="4" type="ORF">GGQ22_08065</name>
</gene>
<evidence type="ECO:0000256" key="2">
    <source>
        <dbReference type="SAM" id="MobiDB-lite"/>
    </source>
</evidence>
<dbReference type="InterPro" id="IPR003870">
    <property type="entry name" value="DUF222"/>
</dbReference>
<accession>A0A6I3J9Y3</accession>
<sequence>MKQPPPTHPGRTASPGRGSRPGGLDCGLRVVGGRGGGSYRERYAVVAVASRLSVRASRPRVGRPWTPSSEVAGTAPETGRSCVSICGLTWGNRALTVGGECLSRPMAKDSRHHAHTVCRAVAKSRRKTLQAATADLWSMSDEDVQAALVEASRLRAQAEALELRLVAEADRRHAGERAGATDTASWWAHRTRQERRVAKGRARLAESLDRHAPTSAALVEGAISVGHARVITSCVDRLPEDLEDPTVPARAEQHLLDEAVHLDPKTLAVLAKHVLTVVAPEIGEARDAAALEREEREARANAWLTMCPDGKGSVRGKFSIPELRAAMLHKTLLAYAAPKHQAATKDPEADQVEQVERRPSPERMGDAFCELLERLPTNLPKLGGLNATVVVTMDLESLVGGLAPGVLDDGRVISAATARRLACEAGLIPAVLGSRSELLDLGRKTRLFSGAQRRALNLTQPTCTAEGCDWPAHLCHAHHDQPWSSGGKTDLANARNLCPRHHARIHDPAFETTHLPGGKVAFHRRT</sequence>
<dbReference type="InterPro" id="IPR003615">
    <property type="entry name" value="HNH_nuc"/>
</dbReference>
<feature type="region of interest" description="Disordered" evidence="2">
    <location>
        <begin position="1"/>
        <end position="25"/>
    </location>
</feature>
<comment type="caution">
    <text evidence="4">The sequence shown here is derived from an EMBL/GenBank/DDBJ whole genome shotgun (WGS) entry which is preliminary data.</text>
</comment>
<dbReference type="Pfam" id="PF02720">
    <property type="entry name" value="DUF222"/>
    <property type="match status" value="1"/>
</dbReference>
<dbReference type="CDD" id="cd00085">
    <property type="entry name" value="HNHc"/>
    <property type="match status" value="1"/>
</dbReference>
<feature type="region of interest" description="Disordered" evidence="2">
    <location>
        <begin position="341"/>
        <end position="360"/>
    </location>
</feature>
<dbReference type="Proteomes" id="UP000433406">
    <property type="component" value="Unassembled WGS sequence"/>
</dbReference>